<protein>
    <submittedName>
        <fullName evidence="1">Uncharacterized protein</fullName>
    </submittedName>
</protein>
<evidence type="ECO:0000313" key="2">
    <source>
        <dbReference type="Proteomes" id="UP000324222"/>
    </source>
</evidence>
<accession>A0A5B7GFX9</accession>
<dbReference type="EMBL" id="VSRR010016133">
    <property type="protein sequence ID" value="MPC58961.1"/>
    <property type="molecule type" value="Genomic_DNA"/>
</dbReference>
<gene>
    <name evidence="1" type="ORF">E2C01_052976</name>
</gene>
<reference evidence="1 2" key="1">
    <citation type="submission" date="2019-05" db="EMBL/GenBank/DDBJ databases">
        <title>Another draft genome of Portunus trituberculatus and its Hox gene families provides insights of decapod evolution.</title>
        <authorList>
            <person name="Jeong J.-H."/>
            <person name="Song I."/>
            <person name="Kim S."/>
            <person name="Choi T."/>
            <person name="Kim D."/>
            <person name="Ryu S."/>
            <person name="Kim W."/>
        </authorList>
    </citation>
    <scope>NUCLEOTIDE SEQUENCE [LARGE SCALE GENOMIC DNA]</scope>
    <source>
        <tissue evidence="1">Muscle</tissue>
    </source>
</reference>
<dbReference type="Proteomes" id="UP000324222">
    <property type="component" value="Unassembled WGS sequence"/>
</dbReference>
<keyword evidence="2" id="KW-1185">Reference proteome</keyword>
<organism evidence="1 2">
    <name type="scientific">Portunus trituberculatus</name>
    <name type="common">Swimming crab</name>
    <name type="synonym">Neptunus trituberculatus</name>
    <dbReference type="NCBI Taxonomy" id="210409"/>
    <lineage>
        <taxon>Eukaryota</taxon>
        <taxon>Metazoa</taxon>
        <taxon>Ecdysozoa</taxon>
        <taxon>Arthropoda</taxon>
        <taxon>Crustacea</taxon>
        <taxon>Multicrustacea</taxon>
        <taxon>Malacostraca</taxon>
        <taxon>Eumalacostraca</taxon>
        <taxon>Eucarida</taxon>
        <taxon>Decapoda</taxon>
        <taxon>Pleocyemata</taxon>
        <taxon>Brachyura</taxon>
        <taxon>Eubrachyura</taxon>
        <taxon>Portunoidea</taxon>
        <taxon>Portunidae</taxon>
        <taxon>Portuninae</taxon>
        <taxon>Portunus</taxon>
    </lineage>
</organism>
<sequence length="189" mass="19121">MEVTSGSSGFPEEADPRWLGTLSVPSVVHEKILKGSVGPSLLAGSSLTAVSGRPLLVDGSRSSTPFVMAPPEQSLFSNLSLHGWDAHLGDSCLGGVVSTGAEVSYQPLGDDGCFPGSAVLSAGSLGHSGVSHVKQLDSGGLFEELGGHLLRVSLGSGGRHSPMMQGQLGLSSPQVCAGMAHCSGRCPQS</sequence>
<comment type="caution">
    <text evidence="1">The sequence shown here is derived from an EMBL/GenBank/DDBJ whole genome shotgun (WGS) entry which is preliminary data.</text>
</comment>
<name>A0A5B7GFX9_PORTR</name>
<evidence type="ECO:0000313" key="1">
    <source>
        <dbReference type="EMBL" id="MPC58961.1"/>
    </source>
</evidence>
<dbReference type="AlphaFoldDB" id="A0A5B7GFX9"/>
<proteinExistence type="predicted"/>